<dbReference type="GO" id="GO:0000155">
    <property type="term" value="F:phosphorelay sensor kinase activity"/>
    <property type="evidence" value="ECO:0007669"/>
    <property type="project" value="InterPro"/>
</dbReference>
<keyword evidence="5" id="KW-0175">Coiled coil</keyword>
<dbReference type="SUPFAM" id="SSF55785">
    <property type="entry name" value="PYP-like sensor domain (PAS domain)"/>
    <property type="match status" value="1"/>
</dbReference>
<dbReference type="CDD" id="cd16917">
    <property type="entry name" value="HATPase_UhpB-NarQ-NarX-like"/>
    <property type="match status" value="1"/>
</dbReference>
<dbReference type="GO" id="GO:0046983">
    <property type="term" value="F:protein dimerization activity"/>
    <property type="evidence" value="ECO:0007669"/>
    <property type="project" value="InterPro"/>
</dbReference>
<keyword evidence="2" id="KW-0418">Kinase</keyword>
<dbReference type="PANTHER" id="PTHR24421">
    <property type="entry name" value="NITRATE/NITRITE SENSOR PROTEIN NARX-RELATED"/>
    <property type="match status" value="1"/>
</dbReference>
<feature type="modified residue" description="4-aspartylphosphate" evidence="4">
    <location>
        <position position="57"/>
    </location>
</feature>
<dbReference type="Gene3D" id="3.30.565.10">
    <property type="entry name" value="Histidine kinase-like ATPase, C-terminal domain"/>
    <property type="match status" value="1"/>
</dbReference>
<dbReference type="InterPro" id="IPR003594">
    <property type="entry name" value="HATPase_dom"/>
</dbReference>
<keyword evidence="9" id="KW-1185">Reference proteome</keyword>
<dbReference type="InterPro" id="IPR011712">
    <property type="entry name" value="Sig_transdc_His_kin_sub3_dim/P"/>
</dbReference>
<dbReference type="GO" id="GO:0016020">
    <property type="term" value="C:membrane"/>
    <property type="evidence" value="ECO:0007669"/>
    <property type="project" value="InterPro"/>
</dbReference>
<dbReference type="SMART" id="SM00387">
    <property type="entry name" value="HATPase_c"/>
    <property type="match status" value="1"/>
</dbReference>
<comment type="caution">
    <text evidence="8">The sequence shown here is derived from an EMBL/GenBank/DDBJ whole genome shotgun (WGS) entry which is preliminary data.</text>
</comment>
<dbReference type="Gene3D" id="1.20.5.1930">
    <property type="match status" value="1"/>
</dbReference>
<gene>
    <name evidence="8" type="ORF">GPY61_11935</name>
</gene>
<keyword evidence="3" id="KW-0902">Two-component regulatory system</keyword>
<dbReference type="Pfam" id="PF00072">
    <property type="entry name" value="Response_reg"/>
    <property type="match status" value="1"/>
</dbReference>
<dbReference type="Gene3D" id="3.30.450.20">
    <property type="entry name" value="PAS domain"/>
    <property type="match status" value="1"/>
</dbReference>
<dbReference type="InterPro" id="IPR000700">
    <property type="entry name" value="PAS-assoc_C"/>
</dbReference>
<dbReference type="InterPro" id="IPR011006">
    <property type="entry name" value="CheY-like_superfamily"/>
</dbReference>
<dbReference type="SMART" id="SM00448">
    <property type="entry name" value="REC"/>
    <property type="match status" value="1"/>
</dbReference>
<dbReference type="EMBL" id="WSES01000003">
    <property type="protein sequence ID" value="MVW60638.1"/>
    <property type="molecule type" value="Genomic_DNA"/>
</dbReference>
<name>A0A7X3FZ20_9BURK</name>
<proteinExistence type="predicted"/>
<dbReference type="InterPro" id="IPR000014">
    <property type="entry name" value="PAS"/>
</dbReference>
<dbReference type="AlphaFoldDB" id="A0A7X3FZ20"/>
<dbReference type="InterPro" id="IPR036890">
    <property type="entry name" value="HATPase_C_sf"/>
</dbReference>
<dbReference type="SMART" id="SM00086">
    <property type="entry name" value="PAC"/>
    <property type="match status" value="1"/>
</dbReference>
<feature type="coiled-coil region" evidence="5">
    <location>
        <begin position="260"/>
        <end position="290"/>
    </location>
</feature>
<dbReference type="Pfam" id="PF08447">
    <property type="entry name" value="PAS_3"/>
    <property type="match status" value="1"/>
</dbReference>
<evidence type="ECO:0000256" key="1">
    <source>
        <dbReference type="ARBA" id="ARBA00022679"/>
    </source>
</evidence>
<dbReference type="NCBIfam" id="TIGR00229">
    <property type="entry name" value="sensory_box"/>
    <property type="match status" value="1"/>
</dbReference>
<evidence type="ECO:0000256" key="5">
    <source>
        <dbReference type="SAM" id="Coils"/>
    </source>
</evidence>
<dbReference type="Pfam" id="PF02518">
    <property type="entry name" value="HATPase_c"/>
    <property type="match status" value="1"/>
</dbReference>
<dbReference type="InterPro" id="IPR001789">
    <property type="entry name" value="Sig_transdc_resp-reg_receiver"/>
</dbReference>
<organism evidence="8 9">
    <name type="scientific">Massilia cellulosiltytica</name>
    <dbReference type="NCBI Taxonomy" id="2683234"/>
    <lineage>
        <taxon>Bacteria</taxon>
        <taxon>Pseudomonadati</taxon>
        <taxon>Pseudomonadota</taxon>
        <taxon>Betaproteobacteria</taxon>
        <taxon>Burkholderiales</taxon>
        <taxon>Oxalobacteraceae</taxon>
        <taxon>Telluria group</taxon>
        <taxon>Massilia</taxon>
    </lineage>
</organism>
<feature type="domain" description="PAC" evidence="7">
    <location>
        <begin position="217"/>
        <end position="269"/>
    </location>
</feature>
<dbReference type="Proteomes" id="UP000443353">
    <property type="component" value="Unassembled WGS sequence"/>
</dbReference>
<dbReference type="SUPFAM" id="SSF55874">
    <property type="entry name" value="ATPase domain of HSP90 chaperone/DNA topoisomerase II/histidine kinase"/>
    <property type="match status" value="1"/>
</dbReference>
<evidence type="ECO:0000259" key="7">
    <source>
        <dbReference type="PROSITE" id="PS50113"/>
    </source>
</evidence>
<evidence type="ECO:0000313" key="8">
    <source>
        <dbReference type="EMBL" id="MVW60638.1"/>
    </source>
</evidence>
<dbReference type="RefSeq" id="WP_160408735.1">
    <property type="nucleotide sequence ID" value="NZ_WSES01000003.1"/>
</dbReference>
<keyword evidence="4" id="KW-0597">Phosphoprotein</keyword>
<dbReference type="CDD" id="cd00156">
    <property type="entry name" value="REC"/>
    <property type="match status" value="1"/>
</dbReference>
<evidence type="ECO:0000256" key="2">
    <source>
        <dbReference type="ARBA" id="ARBA00022777"/>
    </source>
</evidence>
<evidence type="ECO:0000256" key="3">
    <source>
        <dbReference type="ARBA" id="ARBA00023012"/>
    </source>
</evidence>
<protein>
    <submittedName>
        <fullName evidence="8">Response regulator</fullName>
    </submittedName>
</protein>
<sequence length="490" mass="53337">MNTTLVLLVEDDLVDRMACRRRLGGNVAGRFRLEDADDGELGLALAASLRPDCILLDYHLPDMTGLEFLARLAASPDDAVRAIPVLMLTGADSAAVATEAMRRGARDYLVKDAEGRYLELLPAAIERLLREQRLLKEKRQADARFRSLVEQIQAISYIVAPGHPDRLHYISPQIGILGYAPSQWLDTPGLYAECMLPDERAGVLAEVMRCRAAGLPLRLEYRLRTRTGVVLWFRDQADLVHDDAGKSLFMQGTLVDITANKEAERQLTEARDELRRLAAYQERIREEERQRIAREIHDELGGLLTGIKAYVSVIGERAAQAGLAADPLLADTAALAQDAIDTVRRVIADLRPSVLDQLGIWAALEWYAAQVAQRSGIACGCEIDPAAAMLDLDADCGIMLFRIAQEALTNVQRHAGAHRVLLRACLADDVLVVTIEDDGCGIVADAGASWGILGMRERACSLGGTLTVAPRSGGGTVVTLRMPAGGQHGV</sequence>
<accession>A0A7X3FZ20</accession>
<feature type="domain" description="Response regulatory" evidence="6">
    <location>
        <begin position="5"/>
        <end position="126"/>
    </location>
</feature>
<dbReference type="InterPro" id="IPR001610">
    <property type="entry name" value="PAC"/>
</dbReference>
<dbReference type="SUPFAM" id="SSF52172">
    <property type="entry name" value="CheY-like"/>
    <property type="match status" value="1"/>
</dbReference>
<dbReference type="Gene3D" id="3.40.50.2300">
    <property type="match status" value="1"/>
</dbReference>
<reference evidence="8 9" key="1">
    <citation type="submission" date="2019-12" db="EMBL/GenBank/DDBJ databases">
        <authorList>
            <person name="Li C."/>
            <person name="Zhao J."/>
        </authorList>
    </citation>
    <scope>NUCLEOTIDE SEQUENCE [LARGE SCALE GENOMIC DNA]</scope>
    <source>
        <strain evidence="8 9">NEAU-DD11</strain>
    </source>
</reference>
<dbReference type="InterPro" id="IPR035965">
    <property type="entry name" value="PAS-like_dom_sf"/>
</dbReference>
<dbReference type="CDD" id="cd00130">
    <property type="entry name" value="PAS"/>
    <property type="match status" value="1"/>
</dbReference>
<dbReference type="InterPro" id="IPR013655">
    <property type="entry name" value="PAS_fold_3"/>
</dbReference>
<evidence type="ECO:0000256" key="4">
    <source>
        <dbReference type="PROSITE-ProRule" id="PRU00169"/>
    </source>
</evidence>
<evidence type="ECO:0000259" key="6">
    <source>
        <dbReference type="PROSITE" id="PS50110"/>
    </source>
</evidence>
<keyword evidence="1" id="KW-0808">Transferase</keyword>
<dbReference type="PROSITE" id="PS50113">
    <property type="entry name" value="PAC"/>
    <property type="match status" value="1"/>
</dbReference>
<dbReference type="PROSITE" id="PS50110">
    <property type="entry name" value="RESPONSE_REGULATORY"/>
    <property type="match status" value="1"/>
</dbReference>
<dbReference type="PANTHER" id="PTHR24421:SF59">
    <property type="entry name" value="OXYGEN SENSOR HISTIDINE KINASE NREB"/>
    <property type="match status" value="1"/>
</dbReference>
<dbReference type="Pfam" id="PF07730">
    <property type="entry name" value="HisKA_3"/>
    <property type="match status" value="1"/>
</dbReference>
<evidence type="ECO:0000313" key="9">
    <source>
        <dbReference type="Proteomes" id="UP000443353"/>
    </source>
</evidence>
<dbReference type="InterPro" id="IPR050482">
    <property type="entry name" value="Sensor_HK_TwoCompSys"/>
</dbReference>